<gene>
    <name evidence="6" type="primary">Mo02231</name>
    <name evidence="6" type="ORF">E5Q_02231</name>
</gene>
<dbReference type="RefSeq" id="XP_014570078.1">
    <property type="nucleotide sequence ID" value="XM_014714592.1"/>
</dbReference>
<feature type="region of interest" description="Disordered" evidence="4">
    <location>
        <begin position="296"/>
        <end position="371"/>
    </location>
</feature>
<dbReference type="Gene3D" id="1.10.8.840">
    <property type="entry name" value="Ribosome-associated complex head domain"/>
    <property type="match status" value="1"/>
</dbReference>
<feature type="compositionally biased region" description="Basic and acidic residues" evidence="4">
    <location>
        <begin position="58"/>
        <end position="70"/>
    </location>
</feature>
<dbReference type="OMA" id="RNHTWSE"/>
<dbReference type="GO" id="GO:0006450">
    <property type="term" value="P:regulation of translational fidelity"/>
    <property type="evidence" value="ECO:0007669"/>
    <property type="project" value="InterPro"/>
</dbReference>
<feature type="compositionally biased region" description="Basic and acidic residues" evidence="4">
    <location>
        <begin position="296"/>
        <end position="308"/>
    </location>
</feature>
<dbReference type="InParanoid" id="G7DYB6"/>
<feature type="compositionally biased region" description="Polar residues" evidence="4">
    <location>
        <begin position="14"/>
        <end position="26"/>
    </location>
</feature>
<comment type="caution">
    <text evidence="6">The sequence shown here is derived from an EMBL/GenBank/DDBJ whole genome shotgun (WGS) entry which is preliminary data.</text>
</comment>
<evidence type="ECO:0000259" key="5">
    <source>
        <dbReference type="PROSITE" id="PS50076"/>
    </source>
</evidence>
<dbReference type="GO" id="GO:0043022">
    <property type="term" value="F:ribosome binding"/>
    <property type="evidence" value="ECO:0007669"/>
    <property type="project" value="InterPro"/>
</dbReference>
<dbReference type="InterPro" id="IPR044634">
    <property type="entry name" value="Zuotin/DnaJC2"/>
</dbReference>
<dbReference type="OrthoDB" id="1690618at2759"/>
<dbReference type="InterPro" id="IPR036869">
    <property type="entry name" value="J_dom_sf"/>
</dbReference>
<dbReference type="STRING" id="764103.G7DYB6"/>
<dbReference type="SUPFAM" id="SSF46565">
    <property type="entry name" value="Chaperone J-domain"/>
    <property type="match status" value="1"/>
</dbReference>
<dbReference type="eggNOG" id="KOG0724">
    <property type="taxonomic scope" value="Eukaryota"/>
</dbReference>
<protein>
    <recommendedName>
        <fullName evidence="5">J domain-containing protein</fullName>
    </recommendedName>
</protein>
<dbReference type="GO" id="GO:0030544">
    <property type="term" value="F:Hsp70 protein binding"/>
    <property type="evidence" value="ECO:0007669"/>
    <property type="project" value="InterPro"/>
</dbReference>
<dbReference type="PRINTS" id="PR00625">
    <property type="entry name" value="JDOMAIN"/>
</dbReference>
<reference evidence="6 7" key="2">
    <citation type="journal article" date="2012" name="Open Biol.">
        <title>Characteristics of nucleosomes and linker DNA regions on the genome of the basidiomycete Mixia osmundae revealed by mono- and dinucleosome mapping.</title>
        <authorList>
            <person name="Nishida H."/>
            <person name="Kondo S."/>
            <person name="Matsumoto T."/>
            <person name="Suzuki Y."/>
            <person name="Yoshikawa H."/>
            <person name="Taylor T.D."/>
            <person name="Sugiyama J."/>
        </authorList>
    </citation>
    <scope>NUCLEOTIDE SEQUENCE [LARGE SCALE GENOMIC DNA]</scope>
    <source>
        <strain evidence="7">CBS 9802 / IAM 14324 / JCM 22182 / KY 12970</strain>
    </source>
</reference>
<dbReference type="Proteomes" id="UP000009131">
    <property type="component" value="Unassembled WGS sequence"/>
</dbReference>
<evidence type="ECO:0000256" key="3">
    <source>
        <dbReference type="ARBA" id="ARBA00023186"/>
    </source>
</evidence>
<keyword evidence="2" id="KW-0963">Cytoplasm</keyword>
<feature type="region of interest" description="Disordered" evidence="4">
    <location>
        <begin position="1"/>
        <end position="31"/>
    </location>
</feature>
<feature type="region of interest" description="Disordered" evidence="4">
    <location>
        <begin position="251"/>
        <end position="278"/>
    </location>
</feature>
<dbReference type="CDD" id="cd06257">
    <property type="entry name" value="DnaJ"/>
    <property type="match status" value="1"/>
</dbReference>
<feature type="region of interest" description="Disordered" evidence="4">
    <location>
        <begin position="58"/>
        <end position="89"/>
    </location>
</feature>
<dbReference type="PANTHER" id="PTHR43999:SF1">
    <property type="entry name" value="DNAJ HOMOLOG SUBFAMILY C MEMBER 2"/>
    <property type="match status" value="1"/>
</dbReference>
<organism evidence="6 7">
    <name type="scientific">Mixia osmundae (strain CBS 9802 / IAM 14324 / JCM 22182 / KY 12970)</name>
    <dbReference type="NCBI Taxonomy" id="764103"/>
    <lineage>
        <taxon>Eukaryota</taxon>
        <taxon>Fungi</taxon>
        <taxon>Dikarya</taxon>
        <taxon>Basidiomycota</taxon>
        <taxon>Pucciniomycotina</taxon>
        <taxon>Mixiomycetes</taxon>
        <taxon>Mixiales</taxon>
        <taxon>Mixiaceae</taxon>
        <taxon>Mixia</taxon>
    </lineage>
</organism>
<accession>G7DYB6</accession>
<dbReference type="HOGENOM" id="CLU_019916_1_0_1"/>
<sequence length="454" mass="50652">MTTTVQHLPFELPLSSQASTSKQSFGKLSPLVKRKVEPVGPAYRAHARRVLQGFSFEQDDKIKAEEDERNGLNNIDEEDGDDVPEEEESNALLALDPKEWKKQDHYAVLGLSSLRYKATPEQIKKAHRKKVLKHHPDKKAKLAGHNANDDSFFKCIAKAYDTLSVPEKRRIFDSADEAIDQDDTPPRNLPASEFFTAWAPVFEREGRFSKKQPVARLGDASSSKPEVEDFYDFWYNFDSWRSFEYYDKEVNEGTDSRDEKRHAERKNKSERAKRKKEDVARVRMLVDDAMAADPRLKAFKQKEKAARDAKKKGPGGKTAAQIEQEAADKKAAEEAEAKAKADAEKQAAEAKVGAAANKKAKEAARKNLKKDQKAIAEVVKSSNYFLPAGQAPEPAKVEAQLNELDVITKALEPEQVSAFRKELDGKKADSAAAKSIVISWAATSKASGLSEFAS</sequence>
<proteinExistence type="predicted"/>
<dbReference type="InterPro" id="IPR001623">
    <property type="entry name" value="DnaJ_domain"/>
</dbReference>
<feature type="compositionally biased region" description="Acidic residues" evidence="4">
    <location>
        <begin position="75"/>
        <end position="89"/>
    </location>
</feature>
<evidence type="ECO:0000313" key="7">
    <source>
        <dbReference type="Proteomes" id="UP000009131"/>
    </source>
</evidence>
<evidence type="ECO:0000256" key="1">
    <source>
        <dbReference type="ARBA" id="ARBA00004496"/>
    </source>
</evidence>
<dbReference type="InterPro" id="IPR042569">
    <property type="entry name" value="RAC_head_sf"/>
</dbReference>
<evidence type="ECO:0000256" key="2">
    <source>
        <dbReference type="ARBA" id="ARBA00022490"/>
    </source>
</evidence>
<dbReference type="FunCoup" id="G7DYB6">
    <property type="interactions" value="240"/>
</dbReference>
<feature type="compositionally biased region" description="Basic and acidic residues" evidence="4">
    <location>
        <begin position="359"/>
        <end position="371"/>
    </location>
</feature>
<dbReference type="AlphaFoldDB" id="G7DYB6"/>
<dbReference type="SMART" id="SM00271">
    <property type="entry name" value="DnaJ"/>
    <property type="match status" value="1"/>
</dbReference>
<keyword evidence="7" id="KW-1185">Reference proteome</keyword>
<evidence type="ECO:0000256" key="4">
    <source>
        <dbReference type="SAM" id="MobiDB-lite"/>
    </source>
</evidence>
<dbReference type="Pfam" id="PF00226">
    <property type="entry name" value="DnaJ"/>
    <property type="match status" value="1"/>
</dbReference>
<dbReference type="GO" id="GO:0051083">
    <property type="term" value="P:'de novo' cotranslational protein folding"/>
    <property type="evidence" value="ECO:0007669"/>
    <property type="project" value="InterPro"/>
</dbReference>
<dbReference type="Pfam" id="PF21884">
    <property type="entry name" value="ZUO1-like_ZHD"/>
    <property type="match status" value="1"/>
</dbReference>
<dbReference type="InterPro" id="IPR032003">
    <property type="entry name" value="RAC_head"/>
</dbReference>
<dbReference type="InterPro" id="IPR054076">
    <property type="entry name" value="ZUO1-like_ZHD"/>
</dbReference>
<keyword evidence="3" id="KW-0143">Chaperone</keyword>
<dbReference type="PANTHER" id="PTHR43999">
    <property type="entry name" value="DNAJ HOMOLOG SUBFAMILY C MEMBER 2"/>
    <property type="match status" value="1"/>
</dbReference>
<dbReference type="Pfam" id="PF16717">
    <property type="entry name" value="RAC_head"/>
    <property type="match status" value="1"/>
</dbReference>
<name>G7DYB6_MIXOS</name>
<dbReference type="PROSITE" id="PS50076">
    <property type="entry name" value="DNAJ_2"/>
    <property type="match status" value="1"/>
</dbReference>
<comment type="subcellular location">
    <subcellularLocation>
        <location evidence="1">Cytoplasm</location>
    </subcellularLocation>
</comment>
<dbReference type="CDD" id="cd23953">
    <property type="entry name" value="zuotin_NTD"/>
    <property type="match status" value="1"/>
</dbReference>
<dbReference type="Pfam" id="PF26185">
    <property type="entry name" value="Zuotin_N"/>
    <property type="match status" value="1"/>
</dbReference>
<feature type="domain" description="J" evidence="5">
    <location>
        <begin position="104"/>
        <end position="176"/>
    </location>
</feature>
<dbReference type="InterPro" id="IPR058871">
    <property type="entry name" value="Zuotin_N"/>
</dbReference>
<dbReference type="Gene3D" id="1.10.287.110">
    <property type="entry name" value="DnaJ domain"/>
    <property type="match status" value="1"/>
</dbReference>
<feature type="compositionally biased region" description="Basic and acidic residues" evidence="4">
    <location>
        <begin position="326"/>
        <end position="348"/>
    </location>
</feature>
<dbReference type="EMBL" id="BABT02000062">
    <property type="protein sequence ID" value="GAA95576.1"/>
    <property type="molecule type" value="Genomic_DNA"/>
</dbReference>
<dbReference type="GO" id="GO:0005829">
    <property type="term" value="C:cytosol"/>
    <property type="evidence" value="ECO:0007669"/>
    <property type="project" value="TreeGrafter"/>
</dbReference>
<evidence type="ECO:0000313" key="6">
    <source>
        <dbReference type="EMBL" id="GAA95576.1"/>
    </source>
</evidence>
<reference evidence="6 7" key="1">
    <citation type="journal article" date="2011" name="J. Gen. Appl. Microbiol.">
        <title>Draft genome sequencing of the enigmatic basidiomycete Mixia osmundae.</title>
        <authorList>
            <person name="Nishida H."/>
            <person name="Nagatsuka Y."/>
            <person name="Sugiyama J."/>
        </authorList>
    </citation>
    <scope>NUCLEOTIDE SEQUENCE [LARGE SCALE GENOMIC DNA]</scope>
    <source>
        <strain evidence="7">CBS 9802 / IAM 14324 / JCM 22182 / KY 12970</strain>
    </source>
</reference>